<keyword evidence="3" id="KW-0813">Transport</keyword>
<dbReference type="PANTHER" id="PTHR34702:SF1">
    <property type="entry name" value="NA(+)_H(+) ANTIPORTER SUBUNIT F"/>
    <property type="match status" value="1"/>
</dbReference>
<feature type="transmembrane region" description="Helical" evidence="8">
    <location>
        <begin position="36"/>
        <end position="56"/>
    </location>
</feature>
<evidence type="ECO:0000313" key="9">
    <source>
        <dbReference type="EMBL" id="MEK6467071.1"/>
    </source>
</evidence>
<dbReference type="InterPro" id="IPR007208">
    <property type="entry name" value="MrpF/PhaF-like"/>
</dbReference>
<comment type="caution">
    <text evidence="9">The sequence shown here is derived from an EMBL/GenBank/DDBJ whole genome shotgun (WGS) entry which is preliminary data.</text>
</comment>
<sequence length="90" mass="9185">MSTLLLDAGIVVLALGLLVAVGRVLAGPTDADRGLAVDYGFVVVVGLIALLALRLGSTAMLDLVVVATLVGFLTTVAVARLIWAEKGAKR</sequence>
<evidence type="ECO:0000256" key="2">
    <source>
        <dbReference type="ARBA" id="ARBA00009212"/>
    </source>
</evidence>
<keyword evidence="7 8" id="KW-0472">Membrane</keyword>
<keyword evidence="4" id="KW-1003">Cell membrane</keyword>
<dbReference type="Pfam" id="PF04066">
    <property type="entry name" value="MrpF_PhaF"/>
    <property type="match status" value="1"/>
</dbReference>
<feature type="transmembrane region" description="Helical" evidence="8">
    <location>
        <begin position="63"/>
        <end position="83"/>
    </location>
</feature>
<organism evidence="9 10">
    <name type="scientific">Pseudonocardia alni subsp. carboxydivorans</name>
    <dbReference type="NCBI Taxonomy" id="415010"/>
    <lineage>
        <taxon>Bacteria</taxon>
        <taxon>Bacillati</taxon>
        <taxon>Actinomycetota</taxon>
        <taxon>Actinomycetes</taxon>
        <taxon>Pseudonocardiales</taxon>
        <taxon>Pseudonocardiaceae</taxon>
        <taxon>Pseudonocardia</taxon>
    </lineage>
</organism>
<protein>
    <submittedName>
        <fullName evidence="9">Monovalent cation/H+ antiporter complex subunit F</fullName>
    </submittedName>
</protein>
<gene>
    <name evidence="9" type="ORF">WG925_25325</name>
</gene>
<dbReference type="EMBL" id="JBBPIX010000020">
    <property type="protein sequence ID" value="MEK6467071.1"/>
    <property type="molecule type" value="Genomic_DNA"/>
</dbReference>
<evidence type="ECO:0000256" key="8">
    <source>
        <dbReference type="SAM" id="Phobius"/>
    </source>
</evidence>
<keyword evidence="6 8" id="KW-1133">Transmembrane helix</keyword>
<dbReference type="PANTHER" id="PTHR34702">
    <property type="entry name" value="NA(+)/H(+) ANTIPORTER SUBUNIT F1"/>
    <property type="match status" value="1"/>
</dbReference>
<proteinExistence type="inferred from homology"/>
<comment type="subcellular location">
    <subcellularLocation>
        <location evidence="1">Cell membrane</location>
        <topology evidence="1">Multi-pass membrane protein</topology>
    </subcellularLocation>
</comment>
<accession>A0ABU9AL09</accession>
<evidence type="ECO:0000256" key="3">
    <source>
        <dbReference type="ARBA" id="ARBA00022448"/>
    </source>
</evidence>
<dbReference type="RefSeq" id="WP_226355704.1">
    <property type="nucleotide sequence ID" value="NZ_BAAAOD010000056.1"/>
</dbReference>
<evidence type="ECO:0000313" key="10">
    <source>
        <dbReference type="Proteomes" id="UP001367513"/>
    </source>
</evidence>
<evidence type="ECO:0000256" key="6">
    <source>
        <dbReference type="ARBA" id="ARBA00022989"/>
    </source>
</evidence>
<keyword evidence="10" id="KW-1185">Reference proteome</keyword>
<dbReference type="Proteomes" id="UP001367513">
    <property type="component" value="Unassembled WGS sequence"/>
</dbReference>
<evidence type="ECO:0000256" key="5">
    <source>
        <dbReference type="ARBA" id="ARBA00022692"/>
    </source>
</evidence>
<comment type="similarity">
    <text evidence="2">Belongs to the CPA3 antiporters (TC 2.A.63) subunit F family.</text>
</comment>
<evidence type="ECO:0000256" key="1">
    <source>
        <dbReference type="ARBA" id="ARBA00004651"/>
    </source>
</evidence>
<name>A0ABU9AL09_PSEA5</name>
<reference evidence="9 10" key="1">
    <citation type="submission" date="2024-03" db="EMBL/GenBank/DDBJ databases">
        <title>Draft genome sequence of Pseudonocardia carboxydivorans JCM 14827.</title>
        <authorList>
            <person name="Duangmal K."/>
        </authorList>
    </citation>
    <scope>NUCLEOTIDE SEQUENCE [LARGE SCALE GENOMIC DNA]</scope>
    <source>
        <strain evidence="9 10">JCM 14827</strain>
    </source>
</reference>
<evidence type="ECO:0000256" key="4">
    <source>
        <dbReference type="ARBA" id="ARBA00022475"/>
    </source>
</evidence>
<keyword evidence="5 8" id="KW-0812">Transmembrane</keyword>
<evidence type="ECO:0000256" key="7">
    <source>
        <dbReference type="ARBA" id="ARBA00023136"/>
    </source>
</evidence>